<evidence type="ECO:0000256" key="1">
    <source>
        <dbReference type="SAM" id="MobiDB-lite"/>
    </source>
</evidence>
<name>A0A1D2JIA1_PARBR</name>
<feature type="region of interest" description="Disordered" evidence="1">
    <location>
        <begin position="32"/>
        <end position="64"/>
    </location>
</feature>
<organism evidence="2 3">
    <name type="scientific">Paracoccidioides brasiliensis</name>
    <dbReference type="NCBI Taxonomy" id="121759"/>
    <lineage>
        <taxon>Eukaryota</taxon>
        <taxon>Fungi</taxon>
        <taxon>Dikarya</taxon>
        <taxon>Ascomycota</taxon>
        <taxon>Pezizomycotina</taxon>
        <taxon>Eurotiomycetes</taxon>
        <taxon>Eurotiomycetidae</taxon>
        <taxon>Onygenales</taxon>
        <taxon>Ajellomycetaceae</taxon>
        <taxon>Paracoccidioides</taxon>
    </lineage>
</organism>
<dbReference type="EMBL" id="LZYO01000085">
    <property type="protein sequence ID" value="ODH37017.1"/>
    <property type="molecule type" value="Genomic_DNA"/>
</dbReference>
<evidence type="ECO:0000313" key="3">
    <source>
        <dbReference type="Proteomes" id="UP000242814"/>
    </source>
</evidence>
<gene>
    <name evidence="2" type="ORF">ACO22_02659</name>
</gene>
<sequence>MNMQASSVMDIPDLSTATLTACSQVRRNCISRSQRRALQRPLPPPDRPCQRSERARYKGHNPPGAHAEFIGEKPSMNASITSAIVKALDRKRLGLAHLDEGEVQDRYGERGERRSSVLTSDGGWEVGMVDSNWDGERGIQVTVGKMHDYLRERYENATWTRIEDGLRQFLYGKVLEEKYRRVVKILTLSSSATVMNALLTVWETENKENRSGGLHIQLKMMQSRPLCGGVELARDLCPWCTSR</sequence>
<comment type="caution">
    <text evidence="2">The sequence shown here is derived from an EMBL/GenBank/DDBJ whole genome shotgun (WGS) entry which is preliminary data.</text>
</comment>
<reference evidence="2 3" key="1">
    <citation type="submission" date="2016-06" db="EMBL/GenBank/DDBJ databases">
        <authorList>
            <person name="Kjaerup R.B."/>
            <person name="Dalgaard T.S."/>
            <person name="Juul-Madsen H.R."/>
        </authorList>
    </citation>
    <scope>NUCLEOTIDE SEQUENCE [LARGE SCALE GENOMIC DNA]</scope>
    <source>
        <strain evidence="2 3">Pb300</strain>
    </source>
</reference>
<accession>A0A1D2JIA1</accession>
<dbReference type="VEuPathDB" id="FungiDB:PABG_04083"/>
<dbReference type="AlphaFoldDB" id="A0A1D2JIA1"/>
<proteinExistence type="predicted"/>
<evidence type="ECO:0000313" key="2">
    <source>
        <dbReference type="EMBL" id="ODH37017.1"/>
    </source>
</evidence>
<dbReference type="Proteomes" id="UP000242814">
    <property type="component" value="Unassembled WGS sequence"/>
</dbReference>
<dbReference type="VEuPathDB" id="FungiDB:PADG_07538"/>
<protein>
    <submittedName>
        <fullName evidence="2">Uncharacterized protein</fullName>
    </submittedName>
</protein>